<reference evidence="27" key="3">
    <citation type="submission" date="2025-04" db="UniProtKB">
        <authorList>
            <consortium name="RefSeq"/>
        </authorList>
    </citation>
    <scope>IDENTIFICATION</scope>
    <source>
        <strain evidence="27">S238N-H82</strain>
        <tissue evidence="27">Testes</tissue>
    </source>
</reference>
<dbReference type="GO" id="GO:0008289">
    <property type="term" value="F:lipid binding"/>
    <property type="evidence" value="ECO:0007669"/>
    <property type="project" value="UniProtKB-KW"/>
</dbReference>
<dbReference type="InterPro" id="IPR050182">
    <property type="entry name" value="Cytochrome_P450_fam2"/>
</dbReference>
<gene>
    <name evidence="27" type="primary">LOC118412693</name>
    <name evidence="25" type="ORF">BRAFLDRAFT_61851</name>
</gene>
<keyword evidence="11 23" id="KW-0503">Monooxygenase</keyword>
<name>C3Z4N2_BRAFL</name>
<dbReference type="GO" id="GO:0005506">
    <property type="term" value="F:iron ion binding"/>
    <property type="evidence" value="ECO:0007669"/>
    <property type="project" value="InterPro"/>
</dbReference>
<dbReference type="STRING" id="7739.C3Z4N2"/>
<dbReference type="AlphaFoldDB" id="C3Z4N2"/>
<proteinExistence type="inferred from homology"/>
<dbReference type="GO" id="GO:0016712">
    <property type="term" value="F:oxidoreductase activity, acting on paired donors, with incorporation or reduction of molecular oxygen, reduced flavin or flavoprotein as one donor, and incorporation of one atom of oxygen"/>
    <property type="evidence" value="ECO:0000318"/>
    <property type="project" value="GO_Central"/>
</dbReference>
<evidence type="ECO:0000256" key="16">
    <source>
        <dbReference type="ARBA" id="ARBA00044116"/>
    </source>
</evidence>
<evidence type="ECO:0000256" key="10">
    <source>
        <dbReference type="ARBA" id="ARBA00023004"/>
    </source>
</evidence>
<dbReference type="PROSITE" id="PS00086">
    <property type="entry name" value="CYTOCHROME_P450"/>
    <property type="match status" value="1"/>
</dbReference>
<dbReference type="FunFam" id="1.10.630.10:FF:000049">
    <property type="entry name" value="steroid 21-hydroxylase isoform X1"/>
    <property type="match status" value="1"/>
</dbReference>
<organism>
    <name type="scientific">Branchiostoma floridae</name>
    <name type="common">Florida lancelet</name>
    <name type="synonym">Amphioxus</name>
    <dbReference type="NCBI Taxonomy" id="7739"/>
    <lineage>
        <taxon>Eukaryota</taxon>
        <taxon>Metazoa</taxon>
        <taxon>Chordata</taxon>
        <taxon>Cephalochordata</taxon>
        <taxon>Leptocardii</taxon>
        <taxon>Amphioxiformes</taxon>
        <taxon>Branchiostomatidae</taxon>
        <taxon>Branchiostoma</taxon>
    </lineage>
</organism>
<dbReference type="GO" id="GO:0006082">
    <property type="term" value="P:organic acid metabolic process"/>
    <property type="evidence" value="ECO:0000318"/>
    <property type="project" value="GO_Central"/>
</dbReference>
<comment type="similarity">
    <text evidence="4 23">Belongs to the cytochrome P450 family.</text>
</comment>
<dbReference type="RefSeq" id="XP_035671602.1">
    <property type="nucleotide sequence ID" value="XM_035815709.1"/>
</dbReference>
<dbReference type="GO" id="GO:0006805">
    <property type="term" value="P:xenobiotic metabolic process"/>
    <property type="evidence" value="ECO:0000318"/>
    <property type="project" value="GO_Central"/>
</dbReference>
<evidence type="ECO:0000256" key="14">
    <source>
        <dbReference type="ARBA" id="ARBA00023250"/>
    </source>
</evidence>
<dbReference type="EMBL" id="GG666580">
    <property type="protein sequence ID" value="EEN52471.1"/>
    <property type="molecule type" value="Genomic_DNA"/>
</dbReference>
<keyword evidence="26" id="KW-1185">Reference proteome</keyword>
<feature type="binding site" description="axial binding residue" evidence="22">
    <location>
        <position position="443"/>
    </location>
    <ligand>
        <name>heme</name>
        <dbReference type="ChEBI" id="CHEBI:30413"/>
    </ligand>
    <ligandPart>
        <name>Fe</name>
        <dbReference type="ChEBI" id="CHEBI:18248"/>
    </ligandPart>
</feature>
<reference evidence="26" key="2">
    <citation type="journal article" date="2020" name="Nat. Ecol. Evol.">
        <title>Deeply conserved synteny resolves early events in vertebrate evolution.</title>
        <authorList>
            <person name="Simakov O."/>
            <person name="Marletaz F."/>
            <person name="Yue J.X."/>
            <person name="O'Connell B."/>
            <person name="Jenkins J."/>
            <person name="Brandt A."/>
            <person name="Calef R."/>
            <person name="Tung C.H."/>
            <person name="Huang T.K."/>
            <person name="Schmutz J."/>
            <person name="Satoh N."/>
            <person name="Yu J.K."/>
            <person name="Putnam N.H."/>
            <person name="Green R.E."/>
            <person name="Rokhsar D.S."/>
        </authorList>
    </citation>
    <scope>NUCLEOTIDE SEQUENCE [LARGE SCALE GENOMIC DNA]</scope>
    <source>
        <strain evidence="26">S238N-H82</strain>
    </source>
</reference>
<dbReference type="InterPro" id="IPR036396">
    <property type="entry name" value="Cyt_P450_sf"/>
</dbReference>
<keyword evidence="8" id="KW-0492">Microsome</keyword>
<keyword evidence="7" id="KW-0256">Endoplasmic reticulum</keyword>
<keyword evidence="5 22" id="KW-0349">Heme</keyword>
<dbReference type="GO" id="GO:0008395">
    <property type="term" value="F:steroid hydroxylase activity"/>
    <property type="evidence" value="ECO:0000318"/>
    <property type="project" value="GO_Central"/>
</dbReference>
<dbReference type="GO" id="GO:0008202">
    <property type="term" value="P:steroid metabolic process"/>
    <property type="evidence" value="ECO:0000318"/>
    <property type="project" value="GO_Central"/>
</dbReference>
<evidence type="ECO:0000256" key="23">
    <source>
        <dbReference type="RuleBase" id="RU000461"/>
    </source>
</evidence>
<evidence type="ECO:0000256" key="7">
    <source>
        <dbReference type="ARBA" id="ARBA00022824"/>
    </source>
</evidence>
<keyword evidence="24" id="KW-0812">Transmembrane</keyword>
<dbReference type="EC" id="1.14.14.16" evidence="15"/>
<evidence type="ECO:0000313" key="25">
    <source>
        <dbReference type="EMBL" id="EEN52471.1"/>
    </source>
</evidence>
<accession>C3Z4N2</accession>
<evidence type="ECO:0000256" key="1">
    <source>
        <dbReference type="ARBA" id="ARBA00001971"/>
    </source>
</evidence>
<evidence type="ECO:0000313" key="27">
    <source>
        <dbReference type="RefSeq" id="XP_035671602.1"/>
    </source>
</evidence>
<evidence type="ECO:0000256" key="17">
    <source>
        <dbReference type="ARBA" id="ARBA00044217"/>
    </source>
</evidence>
<dbReference type="eggNOG" id="KOG0156">
    <property type="taxonomic scope" value="Eukaryota"/>
</dbReference>
<dbReference type="GO" id="GO:0004509">
    <property type="term" value="F:steroid 21-monooxygenase activity"/>
    <property type="evidence" value="ECO:0007669"/>
    <property type="project" value="UniProtKB-EC"/>
</dbReference>
<evidence type="ECO:0000256" key="8">
    <source>
        <dbReference type="ARBA" id="ARBA00022848"/>
    </source>
</evidence>
<keyword evidence="24" id="KW-1133">Transmembrane helix</keyword>
<evidence type="ECO:0000313" key="26">
    <source>
        <dbReference type="Proteomes" id="UP000001554"/>
    </source>
</evidence>
<evidence type="ECO:0000256" key="3">
    <source>
        <dbReference type="ARBA" id="ARBA00004586"/>
    </source>
</evidence>
<evidence type="ECO:0000256" key="15">
    <source>
        <dbReference type="ARBA" id="ARBA00044040"/>
    </source>
</evidence>
<dbReference type="SUPFAM" id="SSF48264">
    <property type="entry name" value="Cytochrome P450"/>
    <property type="match status" value="1"/>
</dbReference>
<reference evidence="25" key="1">
    <citation type="journal article" date="2008" name="Nature">
        <title>The amphioxus genome and the evolution of the chordate karyotype.</title>
        <authorList>
            <consortium name="US DOE Joint Genome Institute (JGI-PGF)"/>
            <person name="Putnam N.H."/>
            <person name="Butts T."/>
            <person name="Ferrier D.E.K."/>
            <person name="Furlong R.F."/>
            <person name="Hellsten U."/>
            <person name="Kawashima T."/>
            <person name="Robinson-Rechavi M."/>
            <person name="Shoguchi E."/>
            <person name="Terry A."/>
            <person name="Yu J.-K."/>
            <person name="Benito-Gutierrez E.L."/>
            <person name="Dubchak I."/>
            <person name="Garcia-Fernandez J."/>
            <person name="Gibson-Brown J.J."/>
            <person name="Grigoriev I.V."/>
            <person name="Horton A.C."/>
            <person name="de Jong P.J."/>
            <person name="Jurka J."/>
            <person name="Kapitonov V.V."/>
            <person name="Kohara Y."/>
            <person name="Kuroki Y."/>
            <person name="Lindquist E."/>
            <person name="Lucas S."/>
            <person name="Osoegawa K."/>
            <person name="Pennacchio L.A."/>
            <person name="Salamov A.A."/>
            <person name="Satou Y."/>
            <person name="Sauka-Spengler T."/>
            <person name="Schmutz J."/>
            <person name="Shin-I T."/>
            <person name="Toyoda A."/>
            <person name="Bronner-Fraser M."/>
            <person name="Fujiyama A."/>
            <person name="Holland L.Z."/>
            <person name="Holland P.W.H."/>
            <person name="Satoh N."/>
            <person name="Rokhsar D.S."/>
        </authorList>
    </citation>
    <scope>NUCLEOTIDE SEQUENCE [LARGE SCALE GENOMIC DNA]</scope>
    <source>
        <strain evidence="25">S238N-H82</strain>
        <tissue evidence="25">Testes</tissue>
    </source>
</reference>
<evidence type="ECO:0000256" key="22">
    <source>
        <dbReference type="PIRSR" id="PIRSR602401-1"/>
    </source>
</evidence>
<evidence type="ECO:0000256" key="24">
    <source>
        <dbReference type="SAM" id="Phobius"/>
    </source>
</evidence>
<keyword evidence="13 24" id="KW-0472">Membrane</keyword>
<evidence type="ECO:0000256" key="12">
    <source>
        <dbReference type="ARBA" id="ARBA00023121"/>
    </source>
</evidence>
<comment type="subcellular location">
    <subcellularLocation>
        <location evidence="3">Endoplasmic reticulum membrane</location>
    </subcellularLocation>
    <subcellularLocation>
        <location evidence="2">Microsome membrane</location>
        <topology evidence="2">Peripheral membrane protein</topology>
    </subcellularLocation>
</comment>
<evidence type="ECO:0000256" key="20">
    <source>
        <dbReference type="ARBA" id="ARBA00044304"/>
    </source>
</evidence>
<dbReference type="GO" id="GO:0005737">
    <property type="term" value="C:cytoplasm"/>
    <property type="evidence" value="ECO:0000318"/>
    <property type="project" value="GO_Central"/>
</dbReference>
<dbReference type="PRINTS" id="PR00385">
    <property type="entry name" value="P450"/>
</dbReference>
<evidence type="ECO:0000256" key="11">
    <source>
        <dbReference type="ARBA" id="ARBA00023033"/>
    </source>
</evidence>
<dbReference type="InParanoid" id="C3Z4N2"/>
<protein>
    <recommendedName>
        <fullName evidence="16">Steroid 21-hydroxylase</fullName>
        <ecNumber evidence="15">1.14.14.16</ecNumber>
    </recommendedName>
    <alternativeName>
        <fullName evidence="20">21-OHase</fullName>
    </alternativeName>
    <alternativeName>
        <fullName evidence="17">Cytochrome P-450c21</fullName>
    </alternativeName>
    <alternativeName>
        <fullName evidence="21">Cytochrome P450 21</fullName>
    </alternativeName>
    <alternativeName>
        <fullName evidence="19">Cytochrome P450 XXI</fullName>
    </alternativeName>
    <alternativeName>
        <fullName evidence="18">Cytochrome P450-C21</fullName>
    </alternativeName>
</protein>
<dbReference type="InterPro" id="IPR017972">
    <property type="entry name" value="Cyt_P450_CS"/>
</dbReference>
<dbReference type="KEGG" id="bfo:118412693"/>
<dbReference type="Proteomes" id="UP000001554">
    <property type="component" value="Chromosome 3"/>
</dbReference>
<comment type="cofactor">
    <cofactor evidence="1 22">
        <name>heme</name>
        <dbReference type="ChEBI" id="CHEBI:30413"/>
    </cofactor>
</comment>
<dbReference type="PANTHER" id="PTHR24300:SF404">
    <property type="entry name" value="CYTOCHROME P450 2D6-LIKE"/>
    <property type="match status" value="1"/>
</dbReference>
<dbReference type="PANTHER" id="PTHR24300">
    <property type="entry name" value="CYTOCHROME P450 508A4-RELATED"/>
    <property type="match status" value="1"/>
</dbReference>
<evidence type="ECO:0000256" key="5">
    <source>
        <dbReference type="ARBA" id="ARBA00022617"/>
    </source>
</evidence>
<evidence type="ECO:0000256" key="13">
    <source>
        <dbReference type="ARBA" id="ARBA00023136"/>
    </source>
</evidence>
<evidence type="ECO:0000256" key="18">
    <source>
        <dbReference type="ARBA" id="ARBA00044265"/>
    </source>
</evidence>
<dbReference type="GO" id="GO:0005789">
    <property type="term" value="C:endoplasmic reticulum membrane"/>
    <property type="evidence" value="ECO:0007669"/>
    <property type="project" value="UniProtKB-SubCell"/>
</dbReference>
<dbReference type="Gene3D" id="1.10.630.10">
    <property type="entry name" value="Cytochrome P450"/>
    <property type="match status" value="1"/>
</dbReference>
<keyword evidence="12" id="KW-0446">Lipid-binding</keyword>
<evidence type="ECO:0000256" key="21">
    <source>
        <dbReference type="ARBA" id="ARBA00044342"/>
    </source>
</evidence>
<dbReference type="InterPro" id="IPR001128">
    <property type="entry name" value="Cyt_P450"/>
</dbReference>
<keyword evidence="10 22" id="KW-0408">Iron</keyword>
<evidence type="ECO:0000256" key="4">
    <source>
        <dbReference type="ARBA" id="ARBA00010617"/>
    </source>
</evidence>
<dbReference type="InterPro" id="IPR002401">
    <property type="entry name" value="Cyt_P450_E_grp-I"/>
</dbReference>
<evidence type="ECO:0000256" key="6">
    <source>
        <dbReference type="ARBA" id="ARBA00022723"/>
    </source>
</evidence>
<dbReference type="OrthoDB" id="1055148at2759"/>
<evidence type="ECO:0000256" key="2">
    <source>
        <dbReference type="ARBA" id="ARBA00004174"/>
    </source>
</evidence>
<dbReference type="Pfam" id="PF00067">
    <property type="entry name" value="p450"/>
    <property type="match status" value="1"/>
</dbReference>
<evidence type="ECO:0000256" key="9">
    <source>
        <dbReference type="ARBA" id="ARBA00023002"/>
    </source>
</evidence>
<dbReference type="OMA" id="WLANEQQ"/>
<keyword evidence="9 23" id="KW-0560">Oxidoreductase</keyword>
<feature type="transmembrane region" description="Helical" evidence="24">
    <location>
        <begin position="6"/>
        <end position="26"/>
    </location>
</feature>
<dbReference type="PRINTS" id="PR00463">
    <property type="entry name" value="EP450I"/>
</dbReference>
<evidence type="ECO:0000256" key="19">
    <source>
        <dbReference type="ARBA" id="ARBA00044282"/>
    </source>
</evidence>
<dbReference type="GeneID" id="118412693"/>
<sequence>MVAYLSPFTWGLIVAVLVPLSVYFYLNRRRGNFPPSPPGSWPILGHLFALGREPHLQLTEWSKQHGDVFSIRLGMEDVVVLNGGRTIKDALVEARHAFSSRPDVYVLDAITGFGQSIATARWTDEFVLRRKLSYNILKSLGMRLSPGHAEDVVLEEADCLCQKIQSYNGEPFDIVEVSNAAFSNVVCSMVFGRRFDYDDSKLSQLRRNVKDIARAISSCQILSLFPILRFLPLENQSGRKAIRLAEMLQAFIREEVENHRATLDLANPRDFIDYCLLELAKPNPAGGFTEEHLVYFVANLFTAGTEGGSMTLAWGVLYMILNPDIQTKVQEELDRVVGSDGGLPSIRHRLQLPYVEATVLEIQRIRQVIPLNLPHATTTAVNFRGYDIPAGTQVLTNLWSAHMDPEVWTDPERFRPERFLDREGRVISSTESFMPFSAGDRLCLGEKLAKVELFLLFSSLMLRFKFMLPEGEPKPSTKGRCGFTLTPPPFKLCVLPR</sequence>
<dbReference type="GO" id="GO:0020037">
    <property type="term" value="F:heme binding"/>
    <property type="evidence" value="ECO:0000318"/>
    <property type="project" value="GO_Central"/>
</dbReference>
<keyword evidence="6 22" id="KW-0479">Metal-binding</keyword>
<keyword evidence="14" id="KW-0755">Steroidogenesis</keyword>
<dbReference type="GO" id="GO:0006694">
    <property type="term" value="P:steroid biosynthetic process"/>
    <property type="evidence" value="ECO:0007669"/>
    <property type="project" value="UniProtKB-KW"/>
</dbReference>